<reference evidence="1" key="2">
    <citation type="journal article" date="2021" name="PeerJ">
        <title>Extensive microbial diversity within the chicken gut microbiome revealed by metagenomics and culture.</title>
        <authorList>
            <person name="Gilroy R."/>
            <person name="Ravi A."/>
            <person name="Getino M."/>
            <person name="Pursley I."/>
            <person name="Horton D.L."/>
            <person name="Alikhan N.F."/>
            <person name="Baker D."/>
            <person name="Gharbi K."/>
            <person name="Hall N."/>
            <person name="Watson M."/>
            <person name="Adriaenssens E.M."/>
            <person name="Foster-Nyarko E."/>
            <person name="Jarju S."/>
            <person name="Secka A."/>
            <person name="Antonio M."/>
            <person name="Oren A."/>
            <person name="Chaudhuri R.R."/>
            <person name="La Ragione R."/>
            <person name="Hildebrand F."/>
            <person name="Pallen M.J."/>
        </authorList>
    </citation>
    <scope>NUCLEOTIDE SEQUENCE</scope>
    <source>
        <strain evidence="1">CHK195-11698</strain>
    </source>
</reference>
<sequence length="260" mass="29714">MDYSIIHTKIKLDRKRDEWGLFEEVSLVKSDIQLFCSAHFDLIYGLNFYNLQDTNSHLVMNDTDLMVVNEDWTKANVIRMDHPESFDAFTMQLFYTHAVQKHMIQIHSSLVEYNGCGVMFLGPSGIGKTTQAELWNQYLDALIINGDCVFVEDKGEEFIGWGTPWHGSSPYCENTSVPVKAWVVLKQGTENSLRRLEGFEMVSAVSQNIIYPMWLENGAELALETLDHVLKGIPVYELVNRADEESVMMVKQAVFGNEED</sequence>
<dbReference type="Gene3D" id="3.40.50.300">
    <property type="entry name" value="P-loop containing nucleotide triphosphate hydrolases"/>
    <property type="match status" value="1"/>
</dbReference>
<dbReference type="EMBL" id="DVMJ01000062">
    <property type="protein sequence ID" value="HIU13874.1"/>
    <property type="molecule type" value="Genomic_DNA"/>
</dbReference>
<proteinExistence type="predicted"/>
<evidence type="ECO:0000313" key="2">
    <source>
        <dbReference type="Proteomes" id="UP000824175"/>
    </source>
</evidence>
<dbReference type="Proteomes" id="UP000824175">
    <property type="component" value="Unassembled WGS sequence"/>
</dbReference>
<evidence type="ECO:0000313" key="1">
    <source>
        <dbReference type="EMBL" id="HIU13874.1"/>
    </source>
</evidence>
<organism evidence="1 2">
    <name type="scientific">Candidatus Fimiplasma intestinipullorum</name>
    <dbReference type="NCBI Taxonomy" id="2840825"/>
    <lineage>
        <taxon>Bacteria</taxon>
        <taxon>Bacillati</taxon>
        <taxon>Bacillota</taxon>
        <taxon>Clostridia</taxon>
        <taxon>Eubacteriales</taxon>
        <taxon>Candidatus Fimiplasma</taxon>
    </lineage>
</organism>
<evidence type="ECO:0008006" key="3">
    <source>
        <dbReference type="Google" id="ProtNLM"/>
    </source>
</evidence>
<accession>A0A9D1HQY4</accession>
<name>A0A9D1HQY4_9FIRM</name>
<dbReference type="InterPro" id="IPR027417">
    <property type="entry name" value="P-loop_NTPase"/>
</dbReference>
<comment type="caution">
    <text evidence="1">The sequence shown here is derived from an EMBL/GenBank/DDBJ whole genome shotgun (WGS) entry which is preliminary data.</text>
</comment>
<gene>
    <name evidence="1" type="ORF">IAD15_07390</name>
</gene>
<dbReference type="AlphaFoldDB" id="A0A9D1HQY4"/>
<dbReference type="SUPFAM" id="SSF53795">
    <property type="entry name" value="PEP carboxykinase-like"/>
    <property type="match status" value="1"/>
</dbReference>
<protein>
    <recommendedName>
        <fullName evidence="3">HPr kinase/phosphorylase</fullName>
    </recommendedName>
</protein>
<reference evidence="1" key="1">
    <citation type="submission" date="2020-10" db="EMBL/GenBank/DDBJ databases">
        <authorList>
            <person name="Gilroy R."/>
        </authorList>
    </citation>
    <scope>NUCLEOTIDE SEQUENCE</scope>
    <source>
        <strain evidence="1">CHK195-11698</strain>
    </source>
</reference>